<gene>
    <name evidence="2" type="ORF">ElyMa_002929500</name>
</gene>
<sequence length="82" mass="7964">MAAAAGGLQETLTIRGQAATSILLPSLISLSSPRGLHSPRPGSNRDGRSGDLTTAAAAAPPPIASTTAATAAAAAVVVVMMQ</sequence>
<evidence type="ECO:0000313" key="2">
    <source>
        <dbReference type="EMBL" id="GFS05124.1"/>
    </source>
</evidence>
<name>A0AAV4I7N6_9GAST</name>
<keyword evidence="3" id="KW-1185">Reference proteome</keyword>
<organism evidence="2 3">
    <name type="scientific">Elysia marginata</name>
    <dbReference type="NCBI Taxonomy" id="1093978"/>
    <lineage>
        <taxon>Eukaryota</taxon>
        <taxon>Metazoa</taxon>
        <taxon>Spiralia</taxon>
        <taxon>Lophotrochozoa</taxon>
        <taxon>Mollusca</taxon>
        <taxon>Gastropoda</taxon>
        <taxon>Heterobranchia</taxon>
        <taxon>Euthyneura</taxon>
        <taxon>Panpulmonata</taxon>
        <taxon>Sacoglossa</taxon>
        <taxon>Placobranchoidea</taxon>
        <taxon>Plakobranchidae</taxon>
        <taxon>Elysia</taxon>
    </lineage>
</organism>
<protein>
    <submittedName>
        <fullName evidence="2">Uncharacterized protein</fullName>
    </submittedName>
</protein>
<proteinExistence type="predicted"/>
<dbReference type="EMBL" id="BMAT01006051">
    <property type="protein sequence ID" value="GFS05124.1"/>
    <property type="molecule type" value="Genomic_DNA"/>
</dbReference>
<dbReference type="AlphaFoldDB" id="A0AAV4I7N6"/>
<evidence type="ECO:0000313" key="3">
    <source>
        <dbReference type="Proteomes" id="UP000762676"/>
    </source>
</evidence>
<evidence type="ECO:0000256" key="1">
    <source>
        <dbReference type="SAM" id="MobiDB-lite"/>
    </source>
</evidence>
<comment type="caution">
    <text evidence="2">The sequence shown here is derived from an EMBL/GenBank/DDBJ whole genome shotgun (WGS) entry which is preliminary data.</text>
</comment>
<accession>A0AAV4I7N6</accession>
<dbReference type="Proteomes" id="UP000762676">
    <property type="component" value="Unassembled WGS sequence"/>
</dbReference>
<reference evidence="2 3" key="1">
    <citation type="journal article" date="2021" name="Elife">
        <title>Chloroplast acquisition without the gene transfer in kleptoplastic sea slugs, Plakobranchus ocellatus.</title>
        <authorList>
            <person name="Maeda T."/>
            <person name="Takahashi S."/>
            <person name="Yoshida T."/>
            <person name="Shimamura S."/>
            <person name="Takaki Y."/>
            <person name="Nagai Y."/>
            <person name="Toyoda A."/>
            <person name="Suzuki Y."/>
            <person name="Arimoto A."/>
            <person name="Ishii H."/>
            <person name="Satoh N."/>
            <person name="Nishiyama T."/>
            <person name="Hasebe M."/>
            <person name="Maruyama T."/>
            <person name="Minagawa J."/>
            <person name="Obokata J."/>
            <person name="Shigenobu S."/>
        </authorList>
    </citation>
    <scope>NUCLEOTIDE SEQUENCE [LARGE SCALE GENOMIC DNA]</scope>
</reference>
<feature type="region of interest" description="Disordered" evidence="1">
    <location>
        <begin position="30"/>
        <end position="58"/>
    </location>
</feature>